<gene>
    <name evidence="3" type="ORF">AURANDRAFT_71562</name>
</gene>
<evidence type="ECO:0000256" key="2">
    <source>
        <dbReference type="SAM" id="SignalP"/>
    </source>
</evidence>
<feature type="chain" id="PRO_5003264480" evidence="2">
    <location>
        <begin position="21"/>
        <end position="788"/>
    </location>
</feature>
<keyword evidence="4" id="KW-1185">Reference proteome</keyword>
<feature type="signal peptide" evidence="2">
    <location>
        <begin position="1"/>
        <end position="20"/>
    </location>
</feature>
<evidence type="ECO:0000256" key="1">
    <source>
        <dbReference type="SAM" id="MobiDB-lite"/>
    </source>
</evidence>
<evidence type="ECO:0000313" key="3">
    <source>
        <dbReference type="EMBL" id="EGB08758.1"/>
    </source>
</evidence>
<dbReference type="KEGG" id="aaf:AURANDRAFT_71562"/>
<dbReference type="EMBL" id="GL833127">
    <property type="protein sequence ID" value="EGB08758.1"/>
    <property type="molecule type" value="Genomic_DNA"/>
</dbReference>
<feature type="region of interest" description="Disordered" evidence="1">
    <location>
        <begin position="292"/>
        <end position="322"/>
    </location>
</feature>
<dbReference type="InParanoid" id="F0Y883"/>
<reference evidence="3 4" key="1">
    <citation type="journal article" date="2011" name="Proc. Natl. Acad. Sci. U.S.A.">
        <title>Niche of harmful alga Aureococcus anophagefferens revealed through ecogenomics.</title>
        <authorList>
            <person name="Gobler C.J."/>
            <person name="Berry D.L."/>
            <person name="Dyhrman S.T."/>
            <person name="Wilhelm S.W."/>
            <person name="Salamov A."/>
            <person name="Lobanov A.V."/>
            <person name="Zhang Y."/>
            <person name="Collier J.L."/>
            <person name="Wurch L.L."/>
            <person name="Kustka A.B."/>
            <person name="Dill B.D."/>
            <person name="Shah M."/>
            <person name="VerBerkmoes N.C."/>
            <person name="Kuo A."/>
            <person name="Terry A."/>
            <person name="Pangilinan J."/>
            <person name="Lindquist E.A."/>
            <person name="Lucas S."/>
            <person name="Paulsen I.T."/>
            <person name="Hattenrath-Lehmann T.K."/>
            <person name="Talmage S.C."/>
            <person name="Walker E.A."/>
            <person name="Koch F."/>
            <person name="Burson A.M."/>
            <person name="Marcoval M.A."/>
            <person name="Tang Y.Z."/>
            <person name="Lecleir G.R."/>
            <person name="Coyne K.J."/>
            <person name="Berg G.M."/>
            <person name="Bertrand E.M."/>
            <person name="Saito M.A."/>
            <person name="Gladyshev V.N."/>
            <person name="Grigoriev I.V."/>
        </authorList>
    </citation>
    <scope>NUCLEOTIDE SEQUENCE [LARGE SCALE GENOMIC DNA]</scope>
    <source>
        <strain evidence="4">CCMP 1984</strain>
    </source>
</reference>
<protein>
    <submittedName>
        <fullName evidence="3">Expressed protein</fullName>
    </submittedName>
</protein>
<evidence type="ECO:0000313" key="4">
    <source>
        <dbReference type="Proteomes" id="UP000002729"/>
    </source>
</evidence>
<name>F0Y883_AURAN</name>
<proteinExistence type="predicted"/>
<keyword evidence="2" id="KW-0732">Signal</keyword>
<feature type="compositionally biased region" description="Acidic residues" evidence="1">
    <location>
        <begin position="311"/>
        <end position="322"/>
    </location>
</feature>
<dbReference type="RefSeq" id="XP_009036743.1">
    <property type="nucleotide sequence ID" value="XM_009038495.1"/>
</dbReference>
<feature type="region of interest" description="Disordered" evidence="1">
    <location>
        <begin position="609"/>
        <end position="629"/>
    </location>
</feature>
<accession>F0Y883</accession>
<dbReference type="Proteomes" id="UP000002729">
    <property type="component" value="Unassembled WGS sequence"/>
</dbReference>
<organism evidence="4">
    <name type="scientific">Aureococcus anophagefferens</name>
    <name type="common">Harmful bloom alga</name>
    <dbReference type="NCBI Taxonomy" id="44056"/>
    <lineage>
        <taxon>Eukaryota</taxon>
        <taxon>Sar</taxon>
        <taxon>Stramenopiles</taxon>
        <taxon>Ochrophyta</taxon>
        <taxon>Pelagophyceae</taxon>
        <taxon>Pelagomonadales</taxon>
        <taxon>Pelagomonadaceae</taxon>
        <taxon>Aureococcus</taxon>
    </lineage>
</organism>
<dbReference type="GeneID" id="20228279"/>
<sequence length="788" mass="82421">MARRRLVAATCVLLLRSSASLRVALCVTGQLRTFDREAVRESQANRLVGDLRRQASSLDSFLVVSEALSTTTTGWLQTLYAPVSIDVVDVRNHNFQYSMHATCGERMRERERATGEAYAWAIKSRFDLFFYGPSPALASLSAAAVHSRMRRWPYGNETFDVDALSGEIQSWEHGAKESPGCSPDGGEIRVDDQVAFVPAAFIGAYFDDHVGTGVVHREVLSGGEGSVLGRYPVGGWAEVPRPLSSKASGPVVAWCVGGGGSHVACGFGDGTVEVWDWTTLLALCGSLAPSPAARKADRRDSGGADGARASDDDDDDASDDEGAESDLAVARVAWGARARTLAVCYAAKSDDASSVVVAAWDVEDGCAGARAPRVAKRFDDFDDAADLACAESLDAFAFVLATPDGTGAVFVADGCSGAAPAFERLDDDGEDDDASWALAFAGEALLAVSPAFRCTVFRRDRGAWTAAAQLDWSAAAAGAPRGFRPEPRLAAAGGVVALAGAKSVDVFRAADFRDPSTPPAAAASLGAACLARVRGDAVGAAALVWDRVHVGAAADGGGVVALATLAEPPYAGPRAREPYAGESRVFAWSLSDDAVPSDVEPEILPSALPRFQAPKPSSKKTGAGAVAGAPPPRLEAVATRVHGPPRSRRLEALCLDSSGALREAGATFATVWAGAHFPVGYELLLDNVHYAECEDELDFCGGVEQLPTYETDLRTVDGFFAVSMDDEELSDEVLDVVGSSRAEPPPRPYASPLTASGRVARGHDDELAGASVGAVGDPTVAKFRALLL</sequence>
<dbReference type="AlphaFoldDB" id="F0Y883"/>